<comment type="caution">
    <text evidence="1">The sequence shown here is derived from an EMBL/GenBank/DDBJ whole genome shotgun (WGS) entry which is preliminary data.</text>
</comment>
<dbReference type="RefSeq" id="WP_377176021.1">
    <property type="nucleotide sequence ID" value="NZ_JBHTMY010000002.1"/>
</dbReference>
<proteinExistence type="predicted"/>
<gene>
    <name evidence="1" type="ORF">ACFQ39_02290</name>
</gene>
<organism evidence="1 2">
    <name type="scientific">Namhaeicola litoreus</name>
    <dbReference type="NCBI Taxonomy" id="1052145"/>
    <lineage>
        <taxon>Bacteria</taxon>
        <taxon>Pseudomonadati</taxon>
        <taxon>Bacteroidota</taxon>
        <taxon>Flavobacteriia</taxon>
        <taxon>Flavobacteriales</taxon>
        <taxon>Flavobacteriaceae</taxon>
        <taxon>Namhaeicola</taxon>
    </lineage>
</organism>
<protein>
    <submittedName>
        <fullName evidence="1">ABC transporter ATPase</fullName>
    </submittedName>
</protein>
<dbReference type="EMBL" id="JBHTMY010000002">
    <property type="protein sequence ID" value="MFD1314431.1"/>
    <property type="molecule type" value="Genomic_DNA"/>
</dbReference>
<evidence type="ECO:0000313" key="2">
    <source>
        <dbReference type="Proteomes" id="UP001597201"/>
    </source>
</evidence>
<sequence>MLVDIEGLEEDARVLIFPGDRKFYPEETEEVDKIMTALLAELPIRSFYKLFFDRFIVVILSSDQTFDISMNDQLIEVIQNFERKYNISLIDKVKVFFKQGEFIQSKEVPDFKKLIKNKSVSRGTMVFNHFVHTKREFEEAWETPAEESWISHFF</sequence>
<name>A0ABW3XZU0_9FLAO</name>
<evidence type="ECO:0000313" key="1">
    <source>
        <dbReference type="EMBL" id="MFD1314431.1"/>
    </source>
</evidence>
<dbReference type="Proteomes" id="UP001597201">
    <property type="component" value="Unassembled WGS sequence"/>
</dbReference>
<accession>A0ABW3XZU0</accession>
<reference evidence="2" key="1">
    <citation type="journal article" date="2019" name="Int. J. Syst. Evol. Microbiol.">
        <title>The Global Catalogue of Microorganisms (GCM) 10K type strain sequencing project: providing services to taxonomists for standard genome sequencing and annotation.</title>
        <authorList>
            <consortium name="The Broad Institute Genomics Platform"/>
            <consortium name="The Broad Institute Genome Sequencing Center for Infectious Disease"/>
            <person name="Wu L."/>
            <person name="Ma J."/>
        </authorList>
    </citation>
    <scope>NUCLEOTIDE SEQUENCE [LARGE SCALE GENOMIC DNA]</scope>
    <source>
        <strain evidence="2">CCUG 61485</strain>
    </source>
</reference>
<keyword evidence="2" id="KW-1185">Reference proteome</keyword>